<dbReference type="InterPro" id="IPR005194">
    <property type="entry name" value="Glyco_hydro_65_C"/>
</dbReference>
<dbReference type="GO" id="GO:0005975">
    <property type="term" value="P:carbohydrate metabolic process"/>
    <property type="evidence" value="ECO:0007669"/>
    <property type="project" value="InterPro"/>
</dbReference>
<evidence type="ECO:0000313" key="5">
    <source>
        <dbReference type="Proteomes" id="UP000051302"/>
    </source>
</evidence>
<dbReference type="STRING" id="1423774.FD31_GL001976"/>
<organism evidence="4 5">
    <name type="scientific">Companilactobacillus nantensis DSM 16982</name>
    <dbReference type="NCBI Taxonomy" id="1423774"/>
    <lineage>
        <taxon>Bacteria</taxon>
        <taxon>Bacillati</taxon>
        <taxon>Bacillota</taxon>
        <taxon>Bacilli</taxon>
        <taxon>Lactobacillales</taxon>
        <taxon>Lactobacillaceae</taxon>
        <taxon>Companilactobacillus</taxon>
    </lineage>
</organism>
<protein>
    <submittedName>
        <fullName evidence="4">Trehalose 6-phosphate phosphorylase</fullName>
    </submittedName>
</protein>
<dbReference type="PANTHER" id="PTHR11051">
    <property type="entry name" value="GLYCOSYL HYDROLASE-RELATED"/>
    <property type="match status" value="1"/>
</dbReference>
<dbReference type="Gene3D" id="2.70.98.40">
    <property type="entry name" value="Glycoside hydrolase, family 65, N-terminal domain"/>
    <property type="match status" value="1"/>
</dbReference>
<dbReference type="AlphaFoldDB" id="A0A0R1WA31"/>
<evidence type="ECO:0000313" key="4">
    <source>
        <dbReference type="EMBL" id="KRM14373.1"/>
    </source>
</evidence>
<dbReference type="EMBL" id="AZFV01000041">
    <property type="protein sequence ID" value="KRM14373.1"/>
    <property type="molecule type" value="Genomic_DNA"/>
</dbReference>
<evidence type="ECO:0000259" key="3">
    <source>
        <dbReference type="Pfam" id="PF03636"/>
    </source>
</evidence>
<evidence type="ECO:0000259" key="2">
    <source>
        <dbReference type="Pfam" id="PF03633"/>
    </source>
</evidence>
<dbReference type="InterPro" id="IPR008928">
    <property type="entry name" value="6-hairpin_glycosidase_sf"/>
</dbReference>
<feature type="domain" description="Glycoside hydrolase family 65 central catalytic" evidence="1">
    <location>
        <begin position="437"/>
        <end position="825"/>
    </location>
</feature>
<dbReference type="GO" id="GO:0004553">
    <property type="term" value="F:hydrolase activity, hydrolyzing O-glycosyl compounds"/>
    <property type="evidence" value="ECO:0007669"/>
    <property type="project" value="TreeGrafter"/>
</dbReference>
<evidence type="ECO:0000259" key="1">
    <source>
        <dbReference type="Pfam" id="PF03632"/>
    </source>
</evidence>
<dbReference type="InterPro" id="IPR005195">
    <property type="entry name" value="Glyco_hydro_65_M"/>
</dbReference>
<dbReference type="Gene3D" id="1.50.10.10">
    <property type="match status" value="1"/>
</dbReference>
<dbReference type="InterPro" id="IPR037018">
    <property type="entry name" value="GH65_N"/>
</dbReference>
<dbReference type="Gene3D" id="2.60.420.10">
    <property type="entry name" value="Maltose phosphorylase, domain 3"/>
    <property type="match status" value="1"/>
</dbReference>
<dbReference type="InterPro" id="IPR005196">
    <property type="entry name" value="Glyco_hydro_65_N"/>
</dbReference>
<keyword evidence="5" id="KW-1185">Reference proteome</keyword>
<dbReference type="SUPFAM" id="SSF48208">
    <property type="entry name" value="Six-hairpin glycosidases"/>
    <property type="match status" value="1"/>
</dbReference>
<dbReference type="SUPFAM" id="SSF74650">
    <property type="entry name" value="Galactose mutarotase-like"/>
    <property type="match status" value="1"/>
</dbReference>
<dbReference type="GO" id="GO:0030246">
    <property type="term" value="F:carbohydrate binding"/>
    <property type="evidence" value="ECO:0007669"/>
    <property type="project" value="InterPro"/>
</dbReference>
<dbReference type="Pfam" id="PF03632">
    <property type="entry name" value="Glyco_hydro_65m"/>
    <property type="match status" value="1"/>
</dbReference>
<proteinExistence type="predicted"/>
<dbReference type="PANTHER" id="PTHR11051:SF8">
    <property type="entry name" value="PROTEIN-GLUCOSYLGALACTOSYLHYDROXYLYSINE GLUCOSIDASE"/>
    <property type="match status" value="1"/>
</dbReference>
<reference evidence="4 5" key="1">
    <citation type="journal article" date="2015" name="Genome Announc.">
        <title>Expanding the biotechnology potential of lactobacilli through comparative genomics of 213 strains and associated genera.</title>
        <authorList>
            <person name="Sun Z."/>
            <person name="Harris H.M."/>
            <person name="McCann A."/>
            <person name="Guo C."/>
            <person name="Argimon S."/>
            <person name="Zhang W."/>
            <person name="Yang X."/>
            <person name="Jeffery I.B."/>
            <person name="Cooney J.C."/>
            <person name="Kagawa T.F."/>
            <person name="Liu W."/>
            <person name="Song Y."/>
            <person name="Salvetti E."/>
            <person name="Wrobel A."/>
            <person name="Rasinkangas P."/>
            <person name="Parkhill J."/>
            <person name="Rea M.C."/>
            <person name="O'Sullivan O."/>
            <person name="Ritari J."/>
            <person name="Douillard F.P."/>
            <person name="Paul Ross R."/>
            <person name="Yang R."/>
            <person name="Briner A.E."/>
            <person name="Felis G.E."/>
            <person name="de Vos W.M."/>
            <person name="Barrangou R."/>
            <person name="Klaenhammer T.R."/>
            <person name="Caufield P.W."/>
            <person name="Cui Y."/>
            <person name="Zhang H."/>
            <person name="O'Toole P.W."/>
        </authorList>
    </citation>
    <scope>NUCLEOTIDE SEQUENCE [LARGE SCALE GENOMIC DNA]</scope>
    <source>
        <strain evidence="4 5">DSM 16982</strain>
    </source>
</reference>
<accession>A0A0R1WA31</accession>
<dbReference type="InterPro" id="IPR012341">
    <property type="entry name" value="6hp_glycosidase-like_sf"/>
</dbReference>
<gene>
    <name evidence="4" type="ORF">FD31_GL001976</name>
</gene>
<dbReference type="GO" id="GO:0016757">
    <property type="term" value="F:glycosyltransferase activity"/>
    <property type="evidence" value="ECO:0007669"/>
    <property type="project" value="UniProtKB-ARBA"/>
</dbReference>
<dbReference type="PATRIC" id="fig|1423774.3.peg.2054"/>
<dbReference type="Pfam" id="PF03633">
    <property type="entry name" value="Glyco_hydro_65C"/>
    <property type="match status" value="1"/>
</dbReference>
<feature type="domain" description="Glycoside hydrolase family 65 C-terminal" evidence="2">
    <location>
        <begin position="838"/>
        <end position="880"/>
    </location>
</feature>
<dbReference type="Proteomes" id="UP000051302">
    <property type="component" value="Unassembled WGS sequence"/>
</dbReference>
<dbReference type="InterPro" id="IPR011013">
    <property type="entry name" value="Gal_mutarotase_sf_dom"/>
</dbReference>
<comment type="caution">
    <text evidence="4">The sequence shown here is derived from an EMBL/GenBank/DDBJ whole genome shotgun (WGS) entry which is preliminary data.</text>
</comment>
<dbReference type="Pfam" id="PF03636">
    <property type="entry name" value="Glyco_hydro_65N"/>
    <property type="match status" value="1"/>
</dbReference>
<sequence length="904" mass="103369">MEDFIMKPMYLKITNHKLFYGNSESRIDENSFNFDSDLDIKQNLQRFHDTLVDSIDVLIVTNPSKFLLKRNAITFNGNAIDFGTELENIFHIPVINNEDVANSDLLSAYEEEINYSTWHLDYYGIDHGKRQYGQESMQTIGNGFYGLRGTYLEAKANDDNYPATYVAGVFNQLGTPINGRNVINEDLVNLPNAQFITFSIDGDAPFQINDQNIVEANRSLDLKTGLLTITMLVHLDDGKELKITEKKLADLTNYHDYYLQYVIEPLNFNGKVTIFTQTDGTVVNSNVERYRNLANKHLMIDKIENFDTASIFLAHTTQSNIQLAIKTDLNYSTINNTQYAVNNQAEIAEQQVSFHVSAGETYHFEKYVGIFTSLETKENVAVAAQEHEFLPDFAVAETQSVQNWRNIWHQEDIIVNGDITAQKLLRLNNYSMTCAAQTNANKNLDASVGSRGLTGEGYRGHIFWDELFDMDFYALHSPELVKNLLMYRYNRLGAALDYASDDNHNGAMFPWQSGMYGDEQSQLVHLNPITNQWDPDNSRKQRHVSLAIAYNVLNYFNLSQDETFMQQYGLEMLLDITKFWIDVATLNKQTGKYSIADVMGPDEFHEGYPDSAESGLKNNAYTNIMVSWLFKKVNNLINSENSGILEDNFQRTNFTDVDLQKLNDIRHNLKLDFQGGILGQFEGYFNLKELDFNKYRQQYDNISRMDRILKAHNDSPDNYQVAKQADTLMALYNLSDNDFFDIMTDLGYPIANREKFIDDNVKYYIARTTHGSTLSRIVYSMLLLKVNDTKTAWKLFYEALTSDYYDIQGGTTAEGIHLGVMGATINVVTTFFAGIDYRGNILKINPHMPKEWKEISFNINFKGINYAFQVTSDGVTITTDHDTEVIFMGKKLPLTASQEIQLTC</sequence>
<feature type="domain" description="Glycoside hydrolase family 65 N-terminal" evidence="3">
    <location>
        <begin position="129"/>
        <end position="373"/>
    </location>
</feature>
<name>A0A0R1WA31_9LACO</name>